<evidence type="ECO:0000313" key="3">
    <source>
        <dbReference type="EMBL" id="KAJ5102742.1"/>
    </source>
</evidence>
<accession>A0A9W9FML3</accession>
<reference evidence="3" key="1">
    <citation type="submission" date="2022-11" db="EMBL/GenBank/DDBJ databases">
        <authorList>
            <person name="Petersen C."/>
        </authorList>
    </citation>
    <scope>NUCLEOTIDE SEQUENCE</scope>
    <source>
        <strain evidence="3">IBT 30761</strain>
    </source>
</reference>
<name>A0A9W9FML3_9EURO</name>
<proteinExistence type="predicted"/>
<protein>
    <recommendedName>
        <fullName evidence="2">Retrovirus-related Pol polyprotein from transposon TNT 1-94-like beta-barrel domain-containing protein</fullName>
    </recommendedName>
</protein>
<gene>
    <name evidence="3" type="ORF">N7532_003271</name>
</gene>
<reference evidence="3" key="2">
    <citation type="journal article" date="2023" name="IMA Fungus">
        <title>Comparative genomic study of the Penicillium genus elucidates a diverse pangenome and 15 lateral gene transfer events.</title>
        <authorList>
            <person name="Petersen C."/>
            <person name="Sorensen T."/>
            <person name="Nielsen M.R."/>
            <person name="Sondergaard T.E."/>
            <person name="Sorensen J.L."/>
            <person name="Fitzpatrick D.A."/>
            <person name="Frisvad J.C."/>
            <person name="Nielsen K.L."/>
        </authorList>
    </citation>
    <scope>NUCLEOTIDE SEQUENCE</scope>
    <source>
        <strain evidence="3">IBT 30761</strain>
    </source>
</reference>
<evidence type="ECO:0000256" key="1">
    <source>
        <dbReference type="SAM" id="MobiDB-lite"/>
    </source>
</evidence>
<dbReference type="AlphaFoldDB" id="A0A9W9FML3"/>
<comment type="caution">
    <text evidence="3">The sequence shown here is derived from an EMBL/GenBank/DDBJ whole genome shotgun (WGS) entry which is preliminary data.</text>
</comment>
<sequence>MTSQPPKRGVDINKWLDSWLDLWQQAVTLKLHTDDAQRDFLIATSDLLPVWHEMRFQEIVMQKTKTWEVRDLVENFRGCYAERKPKPLANLSRGAFSTFHGFDEAGNELGQQQQDPSQNQQQQPRKRAFKDRWCPCGNRRHKPQTCYALNKAIRPQNWALREETRRRIEEKFNAEPKWKEWIDQKIKEHNANNPQEKPATVQPSANSTIATTMASSLGWAMNTVGIRFPDTIIISKSTANSTTAGDLLKSRWTLDCASSYHVCNRRDLFTMFQPISTTVKTRDTYSKVEGIGNAVMQVADPVSGSPINLTMIDAVYCPGFHTNLVSLGTIKERGFCWDMDKDVILAPDSTAIASLTYIPASKLWLFDQPVAIFLRTGHLHFHPLEWYNSISKHIRDI</sequence>
<dbReference type="GeneID" id="81354744"/>
<feature type="region of interest" description="Disordered" evidence="1">
    <location>
        <begin position="102"/>
        <end position="129"/>
    </location>
</feature>
<dbReference type="RefSeq" id="XP_056476122.1">
    <property type="nucleotide sequence ID" value="XM_056615765.1"/>
</dbReference>
<dbReference type="Pfam" id="PF22936">
    <property type="entry name" value="Pol_BBD"/>
    <property type="match status" value="1"/>
</dbReference>
<dbReference type="InterPro" id="IPR054722">
    <property type="entry name" value="PolX-like_BBD"/>
</dbReference>
<dbReference type="EMBL" id="JAPQKI010000004">
    <property type="protein sequence ID" value="KAJ5102742.1"/>
    <property type="molecule type" value="Genomic_DNA"/>
</dbReference>
<feature type="domain" description="Retrovirus-related Pol polyprotein from transposon TNT 1-94-like beta-barrel" evidence="2">
    <location>
        <begin position="252"/>
        <end position="335"/>
    </location>
</feature>
<evidence type="ECO:0000313" key="4">
    <source>
        <dbReference type="Proteomes" id="UP001149074"/>
    </source>
</evidence>
<organism evidence="3 4">
    <name type="scientific">Penicillium argentinense</name>
    <dbReference type="NCBI Taxonomy" id="1131581"/>
    <lineage>
        <taxon>Eukaryota</taxon>
        <taxon>Fungi</taxon>
        <taxon>Dikarya</taxon>
        <taxon>Ascomycota</taxon>
        <taxon>Pezizomycotina</taxon>
        <taxon>Eurotiomycetes</taxon>
        <taxon>Eurotiomycetidae</taxon>
        <taxon>Eurotiales</taxon>
        <taxon>Aspergillaceae</taxon>
        <taxon>Penicillium</taxon>
    </lineage>
</organism>
<dbReference type="Proteomes" id="UP001149074">
    <property type="component" value="Unassembled WGS sequence"/>
</dbReference>
<keyword evidence="4" id="KW-1185">Reference proteome</keyword>
<dbReference type="OrthoDB" id="2663223at2759"/>
<evidence type="ECO:0000259" key="2">
    <source>
        <dbReference type="Pfam" id="PF22936"/>
    </source>
</evidence>
<feature type="compositionally biased region" description="Low complexity" evidence="1">
    <location>
        <begin position="111"/>
        <end position="123"/>
    </location>
</feature>